<keyword evidence="2" id="KW-0723">Serine/threonine-protein kinase</keyword>
<dbReference type="Proteomes" id="UP000824890">
    <property type="component" value="Unassembled WGS sequence"/>
</dbReference>
<reference evidence="20 21" key="1">
    <citation type="submission" date="2021-05" db="EMBL/GenBank/DDBJ databases">
        <title>Genome Assembly of Synthetic Allotetraploid Brassica napus Reveals Homoeologous Exchanges between Subgenomes.</title>
        <authorList>
            <person name="Davis J.T."/>
        </authorList>
    </citation>
    <scope>NUCLEOTIDE SEQUENCE [LARGE SCALE GENOMIC DNA]</scope>
    <source>
        <strain evidence="21">cv. Da-Ae</strain>
        <tissue evidence="20">Seedling</tissue>
    </source>
</reference>
<evidence type="ECO:0000256" key="2">
    <source>
        <dbReference type="ARBA" id="ARBA00022527"/>
    </source>
</evidence>
<keyword evidence="8" id="KW-0547">Nucleotide-binding</keyword>
<dbReference type="InterPro" id="IPR016024">
    <property type="entry name" value="ARM-type_fold"/>
</dbReference>
<evidence type="ECO:0000256" key="10">
    <source>
        <dbReference type="ARBA" id="ARBA00022840"/>
    </source>
</evidence>
<feature type="compositionally biased region" description="Polar residues" evidence="17">
    <location>
        <begin position="643"/>
        <end position="659"/>
    </location>
</feature>
<dbReference type="Pfam" id="PF02969">
    <property type="entry name" value="TAF"/>
    <property type="match status" value="1"/>
</dbReference>
<evidence type="ECO:0000256" key="18">
    <source>
        <dbReference type="SAM" id="Phobius"/>
    </source>
</evidence>
<organism evidence="20 21">
    <name type="scientific">Brassica napus</name>
    <name type="common">Rape</name>
    <dbReference type="NCBI Taxonomy" id="3708"/>
    <lineage>
        <taxon>Eukaryota</taxon>
        <taxon>Viridiplantae</taxon>
        <taxon>Streptophyta</taxon>
        <taxon>Embryophyta</taxon>
        <taxon>Tracheophyta</taxon>
        <taxon>Spermatophyta</taxon>
        <taxon>Magnoliopsida</taxon>
        <taxon>eudicotyledons</taxon>
        <taxon>Gunneridae</taxon>
        <taxon>Pentapetalae</taxon>
        <taxon>rosids</taxon>
        <taxon>malvids</taxon>
        <taxon>Brassicales</taxon>
        <taxon>Brassicaceae</taxon>
        <taxon>Brassiceae</taxon>
        <taxon>Brassica</taxon>
    </lineage>
</organism>
<comment type="subcellular location">
    <subcellularLocation>
        <location evidence="1">Membrane</location>
        <topology evidence="1">Single-pass type I membrane protein</topology>
    </subcellularLocation>
</comment>
<dbReference type="PROSITE" id="PS01187">
    <property type="entry name" value="EGF_CA"/>
    <property type="match status" value="2"/>
</dbReference>
<gene>
    <name evidence="20" type="ORF">HID58_031253</name>
</gene>
<dbReference type="InterPro" id="IPR013695">
    <property type="entry name" value="WAK"/>
</dbReference>
<evidence type="ECO:0000313" key="20">
    <source>
        <dbReference type="EMBL" id="KAH0916807.1"/>
    </source>
</evidence>
<keyword evidence="6 18" id="KW-0812">Transmembrane</keyword>
<comment type="catalytic activity">
    <reaction evidence="16">
        <text>L-threonyl-[protein] + ATP = O-phospho-L-threonyl-[protein] + ADP + H(+)</text>
        <dbReference type="Rhea" id="RHEA:46608"/>
        <dbReference type="Rhea" id="RHEA-COMP:11060"/>
        <dbReference type="Rhea" id="RHEA-COMP:11605"/>
        <dbReference type="ChEBI" id="CHEBI:15378"/>
        <dbReference type="ChEBI" id="CHEBI:30013"/>
        <dbReference type="ChEBI" id="CHEBI:30616"/>
        <dbReference type="ChEBI" id="CHEBI:61977"/>
        <dbReference type="ChEBI" id="CHEBI:456216"/>
    </reaction>
</comment>
<dbReference type="SUPFAM" id="SSF47113">
    <property type="entry name" value="Histone-fold"/>
    <property type="match status" value="1"/>
</dbReference>
<dbReference type="CDD" id="cd08050">
    <property type="entry name" value="TAF6C"/>
    <property type="match status" value="1"/>
</dbReference>
<keyword evidence="14" id="KW-0325">Glycoprotein</keyword>
<dbReference type="Gene3D" id="1.10.510.10">
    <property type="entry name" value="Transferase(Phosphotransferase) domain 1"/>
    <property type="match status" value="2"/>
</dbReference>
<dbReference type="InterPro" id="IPR001881">
    <property type="entry name" value="EGF-like_Ca-bd_dom"/>
</dbReference>
<dbReference type="Pfam" id="PF13947">
    <property type="entry name" value="GUB_WAK_bind"/>
    <property type="match status" value="2"/>
</dbReference>
<evidence type="ECO:0000256" key="4">
    <source>
        <dbReference type="ARBA" id="ARBA00022553"/>
    </source>
</evidence>
<protein>
    <recommendedName>
        <fullName evidence="19">Protein kinase domain-containing protein</fullName>
    </recommendedName>
</protein>
<dbReference type="InterPro" id="IPR049883">
    <property type="entry name" value="NOTCH1_EGF-like"/>
</dbReference>
<dbReference type="CDD" id="cd14066">
    <property type="entry name" value="STKc_IRAK"/>
    <property type="match status" value="2"/>
</dbReference>
<keyword evidence="13" id="KW-1015">Disulfide bond</keyword>
<evidence type="ECO:0000256" key="9">
    <source>
        <dbReference type="ARBA" id="ARBA00022777"/>
    </source>
</evidence>
<feature type="transmembrane region" description="Helical" evidence="18">
    <location>
        <begin position="1836"/>
        <end position="1861"/>
    </location>
</feature>
<dbReference type="InterPro" id="IPR000719">
    <property type="entry name" value="Prot_kinase_dom"/>
</dbReference>
<dbReference type="Gene3D" id="3.30.200.20">
    <property type="entry name" value="Phosphorylase Kinase, domain 1"/>
    <property type="match status" value="2"/>
</dbReference>
<dbReference type="Pfam" id="PF08488">
    <property type="entry name" value="WAK"/>
    <property type="match status" value="2"/>
</dbReference>
<dbReference type="Gene3D" id="1.25.40.770">
    <property type="entry name" value="TAF6, C-terminal HEAT repeat domain"/>
    <property type="match status" value="1"/>
</dbReference>
<keyword evidence="12 18" id="KW-0472">Membrane</keyword>
<comment type="catalytic activity">
    <reaction evidence="15">
        <text>L-seryl-[protein] + ATP = O-phospho-L-seryl-[protein] + ADP + H(+)</text>
        <dbReference type="Rhea" id="RHEA:17989"/>
        <dbReference type="Rhea" id="RHEA-COMP:9863"/>
        <dbReference type="Rhea" id="RHEA-COMP:11604"/>
        <dbReference type="ChEBI" id="CHEBI:15378"/>
        <dbReference type="ChEBI" id="CHEBI:29999"/>
        <dbReference type="ChEBI" id="CHEBI:30616"/>
        <dbReference type="ChEBI" id="CHEBI:83421"/>
        <dbReference type="ChEBI" id="CHEBI:456216"/>
    </reaction>
</comment>
<accession>A0ABQ8CJ52</accession>
<dbReference type="CDD" id="cd22931">
    <property type="entry name" value="HFD_TAF6"/>
    <property type="match status" value="1"/>
</dbReference>
<keyword evidence="11 18" id="KW-1133">Transmembrane helix</keyword>
<dbReference type="InterPro" id="IPR009072">
    <property type="entry name" value="Histone-fold"/>
</dbReference>
<evidence type="ECO:0000256" key="11">
    <source>
        <dbReference type="ARBA" id="ARBA00022989"/>
    </source>
</evidence>
<sequence length="2232" mass="248324">MNRLRGRGAWILGSAAMPHLKKRAQNSLVALQDSYLSTKDLLERQRVVFTVATSVASVATAWIGYSLRHYNETRIDQRLESIENAMKHTHELERGELKELVDPVGSRFTSTIATAGTTLIIGYGLGWRGGIWYANRKFKREQMRLAGQLKPREWKLLLGRIKPRAWPTSSVIGEEKMGIVPKETIEVTAQSIGITNLSPEAALMLAPDVEYRVREIMQEAIKCMRHSKRTTLTASDVDGALNLRSLEPSYGFASGGPFRFRKAIGHQDLFYTDDREVDFKDVIESPLPKAPLDAGVVCHWLAIEGVQPAIPENATLEVIRAPADNKIYEHKDGPLIDVRLPVKHVLSRELQLYFQKIAELTVSKSSPALFKKALVSLASDSGLHPLVPYFTNFIADEVSRGLNDFLLLFNLMHVVRSLLQNPHIHIEPYLHQLMPSIVTCLVSRKLGNRFADNHWELRDFTANLVSLICKRFGNTYITLQSRLTKTLVNAFLDPKKALTQHYGAIQGLSALGHTVVRLLILSNLEPYLSLLEPELDAEKQKNQMKSYEAWRVYGALLRAAGLCIHDRLKVFPNLPSPSPSFLHKGKGKIINAEPRKRKLSADSSENQPPHKRLITTDGPDVLRPHDHTGPAPMHVDKPIGNYNLPQNSAQPSSSEQASDGESRNGKEKERGKSRAITMKAILGQIWKDDLDSGRLLVKLQQLYGDRILPFIPSTEMSTEENKNKNNMKCALLLWSHLSLLLVLILASADLTASRSSCQSHCGNISIPYPFGIGKGCYLNEWFAIQCNNFTSGKLVPYLPKIDKEVVKIFLPEPTGYEGYNYGSLRIKTNITSMGCSNTSDEIKFGEPLNFTGTPFTIGRSNTFLAIGCNYKATLTHLEPRLVGCISTCEPKKIRDYTSCRGDKCCQADPPSGIGQIVGISMEEFSSNITRERGCRVAFLTDENEDPSAYPVAKFTDPQWFYDRQYVILQLRWAIPMTNLSFVNSLGCPHYEMRQYIDGINPCGCSNTDDGSSNVGCACNDGYTGNPFIMGGCKDIDECQLDSDYIKNCRRQGGTCVNTPGDFQCVVKKNKTVPITIGLCVGFGVLIVSGGTLWLYKIIKKQRKINRKKKLFKRNGGLLLKQQLTSTEGSIEKTKVFTSKELEKATENFSSTRVLGQGGQGTVYKGMLVDGRIVAVKKSTVVDEDKLEEFINEVVILSQINHRNIVKLIGCCLETEVPLLVYEFISNGNLFEHLHGEFDESAMTTWEMRLCIVIDIAGALSYLHSAAASPIFHRDVKSTNIMLDEKYRAKVADFGTSRSVTVDHTHLTTVVSGTVGYVDPEYFQSSQFTDKSDVYSFGVVLVELITGEKPISFVRLQQSRTLATYFIVAMEENRVVDIIDPQIRDDCNLEQVMAAAQLARRCLNLNGRNRPSMREVSMELERIRSPTEDPQSHVHIEGSNAEEVAAEINIGVESCNNVGVSAPSGFQYNVDTTSLSDAEPLFPQEKKNMRCALLLMTHLSLVLVLILASANLTASRSSCPSHCGNISIPYPFGIGKGCYLNEWFAIQCNNSISGALVPYLPKINKEVVKISLPDANGFFKTTESYGSLGIKTNVTSMGCSNSSDETKFGEPLNFSGSPFTISRSNIFQAIGCNYKATLTHLDPAVVGCISTCEPRKIGDHTTSCRGNKCCQVDPPSEIGEVVGISMEEISSSITRERGCRVAFLTDENQDPLGYREAKVTDPNWFYDRQYVTLQLRWAIPMTNLSFINSLGCTMSYSSPSVSPCICVNNTNDKISSVGCACHKGYTGNPYVLGGCKDIDECQLDKGNYENCRPQGGTCVNTPGSYQCVFKKYKTMPVTMGLCVGFGVLMMVFAVAFLLCKFIKKQRKIIGKRKLFRRNGGLLLKQQLTSTEGSIEKTKVFTSKELKKATENFSSTRVLGKGGQGTVYKGMLVDGRIVAVKKSTVVDQDKVGEFINEVVILSQINHRNIVKLIGCCLETEVPLLVYEFVSNGNIFEHLHGEFDESAMTTWEMRLRIVIDIAGALSYLHSSASTPIFHRDVKSTNIMLDEKYRVKVSDFGTSRWVTDDHTHLTTVVSGTVGYVDPEYFQTSQFTDKSDVYSFGVVLVELITGEKPISLVRFLRNRTLAAYFILAMEENRLIDIIDPQIRAECKLEQVMEAAQLARRCLKLTGKDRPSMREVSMELERIRSPSKDLQPNVHIVKNNAEEADIGVESCSVDTTSTLDAEPLFPGQTW</sequence>
<dbReference type="InterPro" id="IPR011009">
    <property type="entry name" value="Kinase-like_dom_sf"/>
</dbReference>
<evidence type="ECO:0000256" key="6">
    <source>
        <dbReference type="ARBA" id="ARBA00022692"/>
    </source>
</evidence>
<evidence type="ECO:0000256" key="15">
    <source>
        <dbReference type="ARBA" id="ARBA00047558"/>
    </source>
</evidence>
<dbReference type="InterPro" id="IPR046344">
    <property type="entry name" value="TAF6_C_sf"/>
</dbReference>
<evidence type="ECO:0000256" key="13">
    <source>
        <dbReference type="ARBA" id="ARBA00023157"/>
    </source>
</evidence>
<dbReference type="Pfam" id="PF00069">
    <property type="entry name" value="Pkinase"/>
    <property type="match status" value="2"/>
</dbReference>
<dbReference type="InterPro" id="IPR008271">
    <property type="entry name" value="Ser/Thr_kinase_AS"/>
</dbReference>
<keyword evidence="21" id="KW-1185">Reference proteome</keyword>
<feature type="domain" description="Protein kinase" evidence="19">
    <location>
        <begin position="1148"/>
        <end position="1435"/>
    </location>
</feature>
<evidence type="ECO:0000313" key="21">
    <source>
        <dbReference type="Proteomes" id="UP000824890"/>
    </source>
</evidence>
<dbReference type="Gene3D" id="1.10.20.10">
    <property type="entry name" value="Histone, subunit A"/>
    <property type="match status" value="1"/>
</dbReference>
<evidence type="ECO:0000256" key="1">
    <source>
        <dbReference type="ARBA" id="ARBA00004479"/>
    </source>
</evidence>
<feature type="transmembrane region" description="Helical" evidence="18">
    <location>
        <begin position="1074"/>
        <end position="1098"/>
    </location>
</feature>
<dbReference type="InterPro" id="IPR025287">
    <property type="entry name" value="WAK_GUB"/>
</dbReference>
<dbReference type="PROSITE" id="PS00108">
    <property type="entry name" value="PROTEIN_KINASE_ST"/>
    <property type="match status" value="2"/>
</dbReference>
<dbReference type="Pfam" id="PF07571">
    <property type="entry name" value="TAF6_C"/>
    <property type="match status" value="1"/>
</dbReference>
<evidence type="ECO:0000256" key="3">
    <source>
        <dbReference type="ARBA" id="ARBA00022536"/>
    </source>
</evidence>
<dbReference type="InterPro" id="IPR011442">
    <property type="entry name" value="TAF6_C"/>
</dbReference>
<dbReference type="SUPFAM" id="SSF48371">
    <property type="entry name" value="ARM repeat"/>
    <property type="match status" value="1"/>
</dbReference>
<evidence type="ECO:0000256" key="16">
    <source>
        <dbReference type="ARBA" id="ARBA00047951"/>
    </source>
</evidence>
<dbReference type="SUPFAM" id="SSF56112">
    <property type="entry name" value="Protein kinase-like (PK-like)"/>
    <property type="match status" value="2"/>
</dbReference>
<dbReference type="PANTHER" id="PTHR27005:SF381">
    <property type="entry name" value="PROTEIN KINASE DOMAIN-CONTAINING PROTEIN"/>
    <property type="match status" value="1"/>
</dbReference>
<proteinExistence type="predicted"/>
<comment type="caution">
    <text evidence="20">The sequence shown here is derived from an EMBL/GenBank/DDBJ whole genome shotgun (WGS) entry which is preliminary data.</text>
</comment>
<dbReference type="SMART" id="SM00803">
    <property type="entry name" value="TAF"/>
    <property type="match status" value="1"/>
</dbReference>
<evidence type="ECO:0000256" key="17">
    <source>
        <dbReference type="SAM" id="MobiDB-lite"/>
    </source>
</evidence>
<evidence type="ECO:0000256" key="14">
    <source>
        <dbReference type="ARBA" id="ARBA00023180"/>
    </source>
</evidence>
<dbReference type="EMBL" id="JAGKQM010000008">
    <property type="protein sequence ID" value="KAH0916807.1"/>
    <property type="molecule type" value="Genomic_DNA"/>
</dbReference>
<dbReference type="PROSITE" id="PS50011">
    <property type="entry name" value="PROTEIN_KINASE_DOM"/>
    <property type="match status" value="2"/>
</dbReference>
<feature type="domain" description="Protein kinase" evidence="19">
    <location>
        <begin position="1911"/>
        <end position="2185"/>
    </location>
</feature>
<dbReference type="InterPro" id="IPR018097">
    <property type="entry name" value="EGF_Ca-bd_CS"/>
</dbReference>
<evidence type="ECO:0000256" key="5">
    <source>
        <dbReference type="ARBA" id="ARBA00022679"/>
    </source>
</evidence>
<keyword evidence="4" id="KW-0597">Phosphoprotein</keyword>
<dbReference type="SMART" id="SM00220">
    <property type="entry name" value="S_TKc"/>
    <property type="match status" value="2"/>
</dbReference>
<feature type="transmembrane region" description="Helical" evidence="18">
    <location>
        <begin position="1490"/>
        <end position="1511"/>
    </location>
</feature>
<dbReference type="InterPro" id="IPR045274">
    <property type="entry name" value="WAK-like"/>
</dbReference>
<dbReference type="SMART" id="SM00179">
    <property type="entry name" value="EGF_CA"/>
    <property type="match status" value="2"/>
</dbReference>
<evidence type="ECO:0000256" key="12">
    <source>
        <dbReference type="ARBA" id="ARBA00023136"/>
    </source>
</evidence>
<dbReference type="CDD" id="cd00054">
    <property type="entry name" value="EGF_CA"/>
    <property type="match status" value="2"/>
</dbReference>
<dbReference type="Gene3D" id="2.10.25.10">
    <property type="entry name" value="Laminin"/>
    <property type="match status" value="2"/>
</dbReference>
<keyword evidence="7" id="KW-0732">Signal</keyword>
<keyword evidence="9" id="KW-0418">Kinase</keyword>
<keyword evidence="5" id="KW-0808">Transferase</keyword>
<keyword evidence="10" id="KW-0067">ATP-binding</keyword>
<evidence type="ECO:0000256" key="7">
    <source>
        <dbReference type="ARBA" id="ARBA00022729"/>
    </source>
</evidence>
<evidence type="ECO:0000256" key="8">
    <source>
        <dbReference type="ARBA" id="ARBA00022741"/>
    </source>
</evidence>
<feature type="compositionally biased region" description="Basic and acidic residues" evidence="17">
    <location>
        <begin position="660"/>
        <end position="672"/>
    </location>
</feature>
<name>A0ABQ8CJ52_BRANA</name>
<dbReference type="InterPro" id="IPR004823">
    <property type="entry name" value="TAF_TATA-bd_Histone-like_dom"/>
</dbReference>
<dbReference type="PANTHER" id="PTHR27005">
    <property type="entry name" value="WALL-ASSOCIATED RECEPTOR KINASE-LIKE 21"/>
    <property type="match status" value="1"/>
</dbReference>
<dbReference type="Pfam" id="PF07645">
    <property type="entry name" value="EGF_CA"/>
    <property type="match status" value="2"/>
</dbReference>
<keyword evidence="3" id="KW-0245">EGF-like domain</keyword>
<evidence type="ECO:0000259" key="19">
    <source>
        <dbReference type="PROSITE" id="PS50011"/>
    </source>
</evidence>
<feature type="region of interest" description="Disordered" evidence="17">
    <location>
        <begin position="592"/>
        <end position="674"/>
    </location>
</feature>